<dbReference type="EMBL" id="SMFX01000001">
    <property type="protein sequence ID" value="TCK19203.1"/>
    <property type="molecule type" value="Genomic_DNA"/>
</dbReference>
<evidence type="ECO:0000313" key="5">
    <source>
        <dbReference type="Proteomes" id="UP000295707"/>
    </source>
</evidence>
<dbReference type="Proteomes" id="UP000295707">
    <property type="component" value="Unassembled WGS sequence"/>
</dbReference>
<evidence type="ECO:0000259" key="3">
    <source>
        <dbReference type="Pfam" id="PF03364"/>
    </source>
</evidence>
<feature type="domain" description="Coenzyme Q-binding protein COQ10 START" evidence="3">
    <location>
        <begin position="51"/>
        <end position="190"/>
    </location>
</feature>
<dbReference type="Pfam" id="PF03364">
    <property type="entry name" value="Polyketide_cyc"/>
    <property type="match status" value="1"/>
</dbReference>
<evidence type="ECO:0000256" key="2">
    <source>
        <dbReference type="ARBA" id="ARBA00022649"/>
    </source>
</evidence>
<dbReference type="InterPro" id="IPR005031">
    <property type="entry name" value="COQ10_START"/>
</dbReference>
<comment type="similarity">
    <text evidence="1">Belongs to the ribosome association toxin RatA family.</text>
</comment>
<keyword evidence="2" id="KW-1277">Toxin-antitoxin system</keyword>
<reference evidence="4 5" key="1">
    <citation type="submission" date="2019-03" db="EMBL/GenBank/DDBJ databases">
        <title>Genomic Encyclopedia of Type Strains, Phase IV (KMG-IV): sequencing the most valuable type-strain genomes for metagenomic binning, comparative biology and taxonomic classification.</title>
        <authorList>
            <person name="Goeker M."/>
        </authorList>
    </citation>
    <scope>NUCLEOTIDE SEQUENCE [LARGE SCALE GENOMIC DNA]</scope>
    <source>
        <strain evidence="4 5">DSM 19610</strain>
    </source>
</reference>
<dbReference type="Gene3D" id="3.30.530.20">
    <property type="match status" value="1"/>
</dbReference>
<dbReference type="SUPFAM" id="SSF55961">
    <property type="entry name" value="Bet v1-like"/>
    <property type="match status" value="1"/>
</dbReference>
<name>A0A4R1HEX9_9GAMM</name>
<evidence type="ECO:0000256" key="1">
    <source>
        <dbReference type="ARBA" id="ARBA00008918"/>
    </source>
</evidence>
<gene>
    <name evidence="4" type="ORF">DFR30_2500</name>
</gene>
<sequence>MLSASVFARAPCTSLPADPGWRSVFSDDILTIFTPARASESPQLVARITWPAKPEHLYKIIWDYASFREHVPHVRKSEVLLSTGHRKWIYQQLDLPGPMQDRHYILESANNDSQPALQRYRVTWQLSDRFELPASQLVRPAEFSGCWSIQPGSAGGLDALYHIRLDPGGHVPHWMARAGMRRYARELMKRLHTLLQAPEASNLP</sequence>
<proteinExistence type="inferred from homology"/>
<protein>
    <submittedName>
        <fullName evidence="4">Polyketide cyclase/dehydrase/lipid transport protein</fullName>
    </submittedName>
</protein>
<keyword evidence="5" id="KW-1185">Reference proteome</keyword>
<comment type="caution">
    <text evidence="4">The sequence shown here is derived from an EMBL/GenBank/DDBJ whole genome shotgun (WGS) entry which is preliminary data.</text>
</comment>
<evidence type="ECO:0000313" key="4">
    <source>
        <dbReference type="EMBL" id="TCK19203.1"/>
    </source>
</evidence>
<dbReference type="InterPro" id="IPR023393">
    <property type="entry name" value="START-like_dom_sf"/>
</dbReference>
<accession>A0A4R1HEX9</accession>
<dbReference type="AlphaFoldDB" id="A0A4R1HEX9"/>
<organism evidence="4 5">
    <name type="scientific">Thiogranum longum</name>
    <dbReference type="NCBI Taxonomy" id="1537524"/>
    <lineage>
        <taxon>Bacteria</taxon>
        <taxon>Pseudomonadati</taxon>
        <taxon>Pseudomonadota</taxon>
        <taxon>Gammaproteobacteria</taxon>
        <taxon>Chromatiales</taxon>
        <taxon>Ectothiorhodospiraceae</taxon>
        <taxon>Thiogranum</taxon>
    </lineage>
</organism>